<dbReference type="GO" id="GO:0016298">
    <property type="term" value="F:lipase activity"/>
    <property type="evidence" value="ECO:0007669"/>
    <property type="project" value="TreeGrafter"/>
</dbReference>
<dbReference type="EMBL" id="JADCNM010000244">
    <property type="protein sequence ID" value="KAG0448881.1"/>
    <property type="molecule type" value="Genomic_DNA"/>
</dbReference>
<evidence type="ECO:0000256" key="3">
    <source>
        <dbReference type="SAM" id="MobiDB-lite"/>
    </source>
</evidence>
<evidence type="ECO:0000256" key="4">
    <source>
        <dbReference type="SAM" id="SignalP"/>
    </source>
</evidence>
<feature type="compositionally biased region" description="Acidic residues" evidence="3">
    <location>
        <begin position="371"/>
        <end position="380"/>
    </location>
</feature>
<comment type="caution">
    <text evidence="5">The sequence shown here is derived from an EMBL/GenBank/DDBJ whole genome shotgun (WGS) entry which is preliminary data.</text>
</comment>
<organism evidence="5 6">
    <name type="scientific">Vanilla planifolia</name>
    <name type="common">Vanilla</name>
    <dbReference type="NCBI Taxonomy" id="51239"/>
    <lineage>
        <taxon>Eukaryota</taxon>
        <taxon>Viridiplantae</taxon>
        <taxon>Streptophyta</taxon>
        <taxon>Embryophyta</taxon>
        <taxon>Tracheophyta</taxon>
        <taxon>Spermatophyta</taxon>
        <taxon>Magnoliopsida</taxon>
        <taxon>Liliopsida</taxon>
        <taxon>Asparagales</taxon>
        <taxon>Orchidaceae</taxon>
        <taxon>Vanilloideae</taxon>
        <taxon>Vanilleae</taxon>
        <taxon>Vanilla</taxon>
    </lineage>
</organism>
<proteinExistence type="inferred from homology"/>
<dbReference type="InterPro" id="IPR036514">
    <property type="entry name" value="SGNH_hydro_sf"/>
</dbReference>
<dbReference type="Proteomes" id="UP000639772">
    <property type="component" value="Unassembled WGS sequence"/>
</dbReference>
<accession>A0A835P8F8</accession>
<keyword evidence="2 4" id="KW-0732">Signal</keyword>
<dbReference type="AlphaFoldDB" id="A0A835P8F8"/>
<feature type="region of interest" description="Disordered" evidence="3">
    <location>
        <begin position="370"/>
        <end position="398"/>
    </location>
</feature>
<dbReference type="InterPro" id="IPR035669">
    <property type="entry name" value="SGNH_plant_lipase-like"/>
</dbReference>
<dbReference type="Gene3D" id="3.40.50.1110">
    <property type="entry name" value="SGNH hydrolase"/>
    <property type="match status" value="1"/>
</dbReference>
<name>A0A835P8F8_VANPL</name>
<comment type="similarity">
    <text evidence="1">Belongs to the 'GDSL' lipolytic enzyme family.</text>
</comment>
<evidence type="ECO:0000256" key="1">
    <source>
        <dbReference type="ARBA" id="ARBA00008668"/>
    </source>
</evidence>
<gene>
    <name evidence="5" type="ORF">HPP92_027607</name>
</gene>
<dbReference type="PANTHER" id="PTHR45966:SF13">
    <property type="entry name" value="GDSL ESTERASE_LIPASE"/>
    <property type="match status" value="1"/>
</dbReference>
<reference evidence="5 6" key="1">
    <citation type="journal article" date="2020" name="Nat. Food">
        <title>A phased Vanilla planifolia genome enables genetic improvement of flavour and production.</title>
        <authorList>
            <person name="Hasing T."/>
            <person name="Tang H."/>
            <person name="Brym M."/>
            <person name="Khazi F."/>
            <person name="Huang T."/>
            <person name="Chambers A.H."/>
        </authorList>
    </citation>
    <scope>NUCLEOTIDE SEQUENCE [LARGE SCALE GENOMIC DNA]</scope>
    <source>
        <tissue evidence="5">Leaf</tissue>
    </source>
</reference>
<dbReference type="InterPro" id="IPR001087">
    <property type="entry name" value="GDSL"/>
</dbReference>
<evidence type="ECO:0000313" key="5">
    <source>
        <dbReference type="EMBL" id="KAG0448881.1"/>
    </source>
</evidence>
<feature type="signal peptide" evidence="4">
    <location>
        <begin position="1"/>
        <end position="19"/>
    </location>
</feature>
<evidence type="ECO:0000313" key="6">
    <source>
        <dbReference type="Proteomes" id="UP000639772"/>
    </source>
</evidence>
<evidence type="ECO:0000256" key="2">
    <source>
        <dbReference type="ARBA" id="ARBA00022729"/>
    </source>
</evidence>
<dbReference type="Pfam" id="PF00657">
    <property type="entry name" value="Lipase_GDSL"/>
    <property type="match status" value="1"/>
</dbReference>
<dbReference type="OrthoDB" id="1600564at2759"/>
<dbReference type="CDD" id="cd01837">
    <property type="entry name" value="SGNH_plant_lipase_like"/>
    <property type="match status" value="1"/>
</dbReference>
<feature type="chain" id="PRO_5032498998" evidence="4">
    <location>
        <begin position="20"/>
        <end position="398"/>
    </location>
</feature>
<dbReference type="PANTHER" id="PTHR45966">
    <property type="entry name" value="GDSL-LIKE LIPASE/ACYLHYDROLASE"/>
    <property type="match status" value="1"/>
</dbReference>
<dbReference type="InterPro" id="IPR044552">
    <property type="entry name" value="GLIP1-5/GLL25"/>
</dbReference>
<sequence>MRSSLFLPLLLLLCSKLLGSPAAKKPTAALFIFGDTTVSVGNNNYIVTLKGSRANRPPYGQNGFFGQPTGRFSDGRIIVDFIGICKTTPVPPYPQASSQYIHGVNFASGGAGVLPETHQGLVIDLQTQLKQFDKVKSSLSSELGDSEANELISNAVYCINIGTNDYLSYLGNPKTQEAFAPRGIRRIGYRQHLRSYSRIVRERSTEIWHLEFTSLGCLPSLRAANPKADGTCLEEASSLALAHNSAVSAVLISFQYLLEGFKYAYSSGFYAWLYDLVHDPTRFGFKDGTTACCGSGPYRGEYSCGGKTDEGDEYEVCETIEDFVWWDSFHGTEKMAKKIADSLWDGSPPWMGPYNLKSLFFDQEKTRVEDLADEEEEEEAAAAAMEAFPGFNPKLEKA</sequence>
<protein>
    <submittedName>
        <fullName evidence="5">Uncharacterized protein</fullName>
    </submittedName>
</protein>